<evidence type="ECO:0000313" key="1">
    <source>
        <dbReference type="EMBL" id="KKM93877.1"/>
    </source>
</evidence>
<gene>
    <name evidence="1" type="ORF">LCGC14_1204060</name>
</gene>
<reference evidence="1" key="1">
    <citation type="journal article" date="2015" name="Nature">
        <title>Complex archaea that bridge the gap between prokaryotes and eukaryotes.</title>
        <authorList>
            <person name="Spang A."/>
            <person name="Saw J.H."/>
            <person name="Jorgensen S.L."/>
            <person name="Zaremba-Niedzwiedzka K."/>
            <person name="Martijn J."/>
            <person name="Lind A.E."/>
            <person name="van Eijk R."/>
            <person name="Schleper C."/>
            <person name="Guy L."/>
            <person name="Ettema T.J."/>
        </authorList>
    </citation>
    <scope>NUCLEOTIDE SEQUENCE</scope>
</reference>
<organism evidence="1">
    <name type="scientific">marine sediment metagenome</name>
    <dbReference type="NCBI Taxonomy" id="412755"/>
    <lineage>
        <taxon>unclassified sequences</taxon>
        <taxon>metagenomes</taxon>
        <taxon>ecological metagenomes</taxon>
    </lineage>
</organism>
<accession>A0A0F9PKU7</accession>
<protein>
    <submittedName>
        <fullName evidence="1">Uncharacterized protein</fullName>
    </submittedName>
</protein>
<sequence>MDDKLKSQHVVGMLTTDVAFETFGDSEKFATLIVAGACATLHRPQVVMLRDYMTEWLERGPVTES</sequence>
<dbReference type="AlphaFoldDB" id="A0A0F9PKU7"/>
<name>A0A0F9PKU7_9ZZZZ</name>
<comment type="caution">
    <text evidence="1">The sequence shown here is derived from an EMBL/GenBank/DDBJ whole genome shotgun (WGS) entry which is preliminary data.</text>
</comment>
<proteinExistence type="predicted"/>
<dbReference type="EMBL" id="LAZR01006213">
    <property type="protein sequence ID" value="KKM93877.1"/>
    <property type="molecule type" value="Genomic_DNA"/>
</dbReference>